<dbReference type="AlphaFoldDB" id="A0A0E9MU40"/>
<comment type="caution">
    <text evidence="2">The sequence shown here is derived from an EMBL/GenBank/DDBJ whole genome shotgun (WGS) entry which is preliminary data.</text>
</comment>
<organism evidence="2 3">
    <name type="scientific">Sphingomonas changbaiensis NBRC 104936</name>
    <dbReference type="NCBI Taxonomy" id="1219043"/>
    <lineage>
        <taxon>Bacteria</taxon>
        <taxon>Pseudomonadati</taxon>
        <taxon>Pseudomonadota</taxon>
        <taxon>Alphaproteobacteria</taxon>
        <taxon>Sphingomonadales</taxon>
        <taxon>Sphingomonadaceae</taxon>
        <taxon>Sphingomonas</taxon>
    </lineage>
</organism>
<protein>
    <submittedName>
        <fullName evidence="2">Uncharacterized protein</fullName>
    </submittedName>
</protein>
<reference evidence="2 3" key="1">
    <citation type="submission" date="2015-04" db="EMBL/GenBank/DDBJ databases">
        <title>Whole genome shotgun sequence of Sphingomonas changbaiensis NBRC 104936.</title>
        <authorList>
            <person name="Katano-Makiyama Y."/>
            <person name="Hosoyama A."/>
            <person name="Hashimoto M."/>
            <person name="Noguchi M."/>
            <person name="Tsuchikane K."/>
            <person name="Ohji S."/>
            <person name="Yamazoe A."/>
            <person name="Ichikawa N."/>
            <person name="Kimura A."/>
            <person name="Fujita N."/>
        </authorList>
    </citation>
    <scope>NUCLEOTIDE SEQUENCE [LARGE SCALE GENOMIC DNA]</scope>
    <source>
        <strain evidence="2 3">NBRC 104936</strain>
    </source>
</reference>
<keyword evidence="1" id="KW-0472">Membrane</keyword>
<name>A0A0E9MU40_9SPHN</name>
<dbReference type="STRING" id="1219043.SCH01S_52_01090"/>
<evidence type="ECO:0000313" key="2">
    <source>
        <dbReference type="EMBL" id="GAO40926.1"/>
    </source>
</evidence>
<dbReference type="Proteomes" id="UP000033202">
    <property type="component" value="Unassembled WGS sequence"/>
</dbReference>
<keyword evidence="3" id="KW-1185">Reference proteome</keyword>
<keyword evidence="1" id="KW-1133">Transmembrane helix</keyword>
<feature type="transmembrane region" description="Helical" evidence="1">
    <location>
        <begin position="15"/>
        <end position="36"/>
    </location>
</feature>
<keyword evidence="1" id="KW-0812">Transmembrane</keyword>
<dbReference type="RefSeq" id="WP_157033017.1">
    <property type="nucleotide sequence ID" value="NZ_BBWU01000052.1"/>
</dbReference>
<evidence type="ECO:0000313" key="3">
    <source>
        <dbReference type="Proteomes" id="UP000033202"/>
    </source>
</evidence>
<accession>A0A0E9MU40</accession>
<sequence>MDLSGKADYFHGMDVLANLAPAIGGLIAALVGYLYARRVHDRAQRARAADRLPRAAE</sequence>
<dbReference type="EMBL" id="BBWU01000052">
    <property type="protein sequence ID" value="GAO40926.1"/>
    <property type="molecule type" value="Genomic_DNA"/>
</dbReference>
<gene>
    <name evidence="2" type="ORF">SCH01S_52_01090</name>
</gene>
<evidence type="ECO:0000256" key="1">
    <source>
        <dbReference type="SAM" id="Phobius"/>
    </source>
</evidence>
<proteinExistence type="predicted"/>